<dbReference type="NCBIfam" id="TIGR00229">
    <property type="entry name" value="sensory_box"/>
    <property type="match status" value="1"/>
</dbReference>
<dbReference type="InterPro" id="IPR029787">
    <property type="entry name" value="Nucleotide_cyclase"/>
</dbReference>
<dbReference type="OrthoDB" id="8929028at2"/>
<dbReference type="Proteomes" id="UP000295443">
    <property type="component" value="Unassembled WGS sequence"/>
</dbReference>
<evidence type="ECO:0000256" key="1">
    <source>
        <dbReference type="SAM" id="Phobius"/>
    </source>
</evidence>
<dbReference type="Pfam" id="PF08448">
    <property type="entry name" value="PAS_4"/>
    <property type="match status" value="1"/>
</dbReference>
<evidence type="ECO:0000259" key="3">
    <source>
        <dbReference type="PROSITE" id="PS50887"/>
    </source>
</evidence>
<keyword evidence="2" id="KW-0732">Signal</keyword>
<dbReference type="InterPro" id="IPR052155">
    <property type="entry name" value="Biofilm_reg_signaling"/>
</dbReference>
<evidence type="ECO:0000313" key="4">
    <source>
        <dbReference type="EMBL" id="TCJ15349.1"/>
    </source>
</evidence>
<dbReference type="RefSeq" id="WP_131445990.1">
    <property type="nucleotide sequence ID" value="NZ_SJZB01000027.1"/>
</dbReference>
<dbReference type="Gene3D" id="3.30.450.20">
    <property type="entry name" value="PAS domain"/>
    <property type="match status" value="1"/>
</dbReference>
<dbReference type="SUPFAM" id="SSF55073">
    <property type="entry name" value="Nucleotide cyclase"/>
    <property type="match status" value="1"/>
</dbReference>
<keyword evidence="5" id="KW-1185">Reference proteome</keyword>
<dbReference type="AlphaFoldDB" id="A0A4R1BE26"/>
<dbReference type="InterPro" id="IPR013656">
    <property type="entry name" value="PAS_4"/>
</dbReference>
<sequence>MAAAGRQTPARHVDTEPARTMHGYTRSRPRAILSGSLLAALLGAAPAALAAPGDCPATWPAWLLAGLAIALAIGLTSRRRQPPSPAEATLNALPDAVILLDPAGRPRYLNPAGSQMCGAGPQDGGAPGWQLLDHDSRAPLLDTLLARARREGPARIPAGTRLLGSHGLELEVEGYCQPLHDDAGAITDFLLQLRDVTEESEWRRRQPDLWNRDPVSNLPGRIFMENRLNLALLNRRASDLPMTYILVQVSGLRAVYDSAGGEAGDSLVRHLSGLLHAKVRDTDLVARMADEAFAVLLAACPAEASRRIAGKLRASLDGFHFEWAGRRHDIRATLGEVDVPPFAGGLDELLATARTGTEP</sequence>
<comment type="caution">
    <text evidence="4">The sequence shown here is derived from an EMBL/GenBank/DDBJ whole genome shotgun (WGS) entry which is preliminary data.</text>
</comment>
<dbReference type="SUPFAM" id="SSF55785">
    <property type="entry name" value="PYP-like sensor domain (PAS domain)"/>
    <property type="match status" value="1"/>
</dbReference>
<dbReference type="InterPro" id="IPR043128">
    <property type="entry name" value="Rev_trsase/Diguanyl_cyclase"/>
</dbReference>
<feature type="chain" id="PRO_5020203191" evidence="2">
    <location>
        <begin position="51"/>
        <end position="359"/>
    </location>
</feature>
<evidence type="ECO:0000313" key="5">
    <source>
        <dbReference type="Proteomes" id="UP000295443"/>
    </source>
</evidence>
<dbReference type="EMBL" id="SJZB01000027">
    <property type="protein sequence ID" value="TCJ15349.1"/>
    <property type="molecule type" value="Genomic_DNA"/>
</dbReference>
<feature type="domain" description="GGDEF" evidence="3">
    <location>
        <begin position="240"/>
        <end position="359"/>
    </location>
</feature>
<dbReference type="CDD" id="cd00130">
    <property type="entry name" value="PAS"/>
    <property type="match status" value="1"/>
</dbReference>
<gene>
    <name evidence="4" type="ORF">EZJ19_06955</name>
</gene>
<dbReference type="Pfam" id="PF00990">
    <property type="entry name" value="GGDEF"/>
    <property type="match status" value="1"/>
</dbReference>
<name>A0A4R1BE26_9PROT</name>
<dbReference type="NCBIfam" id="TIGR00254">
    <property type="entry name" value="GGDEF"/>
    <property type="match status" value="1"/>
</dbReference>
<dbReference type="PANTHER" id="PTHR44757:SF2">
    <property type="entry name" value="BIOFILM ARCHITECTURE MAINTENANCE PROTEIN MBAA"/>
    <property type="match status" value="1"/>
</dbReference>
<keyword evidence="1" id="KW-0812">Transmembrane</keyword>
<dbReference type="PANTHER" id="PTHR44757">
    <property type="entry name" value="DIGUANYLATE CYCLASE DGCP"/>
    <property type="match status" value="1"/>
</dbReference>
<dbReference type="SMART" id="SM00267">
    <property type="entry name" value="GGDEF"/>
    <property type="match status" value="1"/>
</dbReference>
<dbReference type="PROSITE" id="PS50887">
    <property type="entry name" value="GGDEF"/>
    <property type="match status" value="1"/>
</dbReference>
<dbReference type="SMART" id="SM00091">
    <property type="entry name" value="PAS"/>
    <property type="match status" value="1"/>
</dbReference>
<feature type="signal peptide" evidence="2">
    <location>
        <begin position="1"/>
        <end position="50"/>
    </location>
</feature>
<accession>A0A4R1BE26</accession>
<dbReference type="CDD" id="cd01949">
    <property type="entry name" value="GGDEF"/>
    <property type="match status" value="1"/>
</dbReference>
<dbReference type="InterPro" id="IPR000160">
    <property type="entry name" value="GGDEF_dom"/>
</dbReference>
<reference evidence="4 5" key="1">
    <citation type="submission" date="2019-03" db="EMBL/GenBank/DDBJ databases">
        <title>Genome sequence of Thiobacillaceae bacterium LSR1, a sulfur-oxidizing bacterium isolated from freshwater sediment.</title>
        <authorList>
            <person name="Li S."/>
        </authorList>
    </citation>
    <scope>NUCLEOTIDE SEQUENCE [LARGE SCALE GENOMIC DNA]</scope>
    <source>
        <strain evidence="4 5">LSR1</strain>
    </source>
</reference>
<protein>
    <submittedName>
        <fullName evidence="4">Diguanylate cyclase</fullName>
    </submittedName>
</protein>
<dbReference type="InterPro" id="IPR000014">
    <property type="entry name" value="PAS"/>
</dbReference>
<proteinExistence type="predicted"/>
<dbReference type="InterPro" id="IPR035965">
    <property type="entry name" value="PAS-like_dom_sf"/>
</dbReference>
<organism evidence="4 5">
    <name type="scientific">Parasulfuritortus cantonensis</name>
    <dbReference type="NCBI Taxonomy" id="2528202"/>
    <lineage>
        <taxon>Bacteria</taxon>
        <taxon>Pseudomonadati</taxon>
        <taxon>Pseudomonadota</taxon>
        <taxon>Betaproteobacteria</taxon>
        <taxon>Nitrosomonadales</taxon>
        <taxon>Thiobacillaceae</taxon>
        <taxon>Parasulfuritortus</taxon>
    </lineage>
</organism>
<feature type="transmembrane region" description="Helical" evidence="1">
    <location>
        <begin position="60"/>
        <end position="77"/>
    </location>
</feature>
<keyword evidence="1" id="KW-1133">Transmembrane helix</keyword>
<evidence type="ECO:0000256" key="2">
    <source>
        <dbReference type="SAM" id="SignalP"/>
    </source>
</evidence>
<keyword evidence="1" id="KW-0472">Membrane</keyword>
<dbReference type="Gene3D" id="3.30.70.270">
    <property type="match status" value="1"/>
</dbReference>